<dbReference type="OrthoDB" id="8585509at2"/>
<dbReference type="InterPro" id="IPR043991">
    <property type="entry name" value="Gp3-like"/>
</dbReference>
<dbReference type="Proteomes" id="UP000253772">
    <property type="component" value="Chromosome c1"/>
</dbReference>
<evidence type="ECO:0000313" key="2">
    <source>
        <dbReference type="EMBL" id="QBP09934.1"/>
    </source>
</evidence>
<feature type="region of interest" description="Disordered" evidence="1">
    <location>
        <begin position="260"/>
        <end position="307"/>
    </location>
</feature>
<proteinExistence type="predicted"/>
<evidence type="ECO:0000313" key="3">
    <source>
        <dbReference type="Proteomes" id="UP000253772"/>
    </source>
</evidence>
<dbReference type="AlphaFoldDB" id="A0A482IS87"/>
<name>A0A482IS87_9BURK</name>
<sequence length="307" mass="33120">MIKGLAITPPVIGRISIGRVVEKNGKRLPEKDDQFTLTSQLQNRDGWILHPLDEALRKGSGGKLRALPVRLLFNDPALSLRAAYTLFDRESGRPVCVGDGQKCRRLVEGSVTAMDCPGADACDFGQDRGCKPFARLNVVIDNEDELGTFIFRTTSYNSIRTLCARLRYYHAASGGHLASLPLELRLRGKSTAQSFRTPIYYVDLVTRTGSNLAAAIQEAHEIHGRRAAAGFDQLALDAAARDGLACGAFEECPEDLPEIVDASDDTASGNAEASDDGALGSAEPRGTGKGRALRDKLEHKAQTVEIG</sequence>
<feature type="compositionally biased region" description="Basic and acidic residues" evidence="1">
    <location>
        <begin position="292"/>
        <end position="307"/>
    </location>
</feature>
<dbReference type="EMBL" id="CP037900">
    <property type="protein sequence ID" value="QBP09934.1"/>
    <property type="molecule type" value="Genomic_DNA"/>
</dbReference>
<evidence type="ECO:0008006" key="4">
    <source>
        <dbReference type="Google" id="ProtNLM"/>
    </source>
</evidence>
<evidence type="ECO:0000256" key="1">
    <source>
        <dbReference type="SAM" id="MobiDB-lite"/>
    </source>
</evidence>
<accession>A0A482IS87</accession>
<reference evidence="2 3" key="1">
    <citation type="submission" date="2019-03" db="EMBL/GenBank/DDBJ databases">
        <title>Comparative insights into the high quality Complete genome sequence of highly metal resistant Cupriavidus metallidurans strain BS1 isolated from a gold-copper mine.</title>
        <authorList>
            <person name="Mazhar H.S."/>
            <person name="Rensing C."/>
        </authorList>
    </citation>
    <scope>NUCLEOTIDE SEQUENCE [LARGE SCALE GENOMIC DNA]</scope>
    <source>
        <strain evidence="2 3">BS1</strain>
    </source>
</reference>
<gene>
    <name evidence="2" type="ORF">DDF84_009240</name>
</gene>
<dbReference type="Pfam" id="PF18897">
    <property type="entry name" value="Gp3-like"/>
    <property type="match status" value="1"/>
</dbReference>
<organism evidence="2 3">
    <name type="scientific">Cupriavidus metallidurans</name>
    <dbReference type="NCBI Taxonomy" id="119219"/>
    <lineage>
        <taxon>Bacteria</taxon>
        <taxon>Pseudomonadati</taxon>
        <taxon>Pseudomonadota</taxon>
        <taxon>Betaproteobacteria</taxon>
        <taxon>Burkholderiales</taxon>
        <taxon>Burkholderiaceae</taxon>
        <taxon>Cupriavidus</taxon>
    </lineage>
</organism>
<protein>
    <recommendedName>
        <fullName evidence="4">Hydrolase or metal-binding protein</fullName>
    </recommendedName>
</protein>
<dbReference type="RefSeq" id="WP_017515778.1">
    <property type="nucleotide sequence ID" value="NZ_CP037900.1"/>
</dbReference>